<dbReference type="EC" id="1.8.4.12" evidence="5"/>
<dbReference type="Gene3D" id="2.170.150.20">
    <property type="entry name" value="Peptide methionine sulfoxide reductase"/>
    <property type="match status" value="1"/>
</dbReference>
<dbReference type="GO" id="GO:0033743">
    <property type="term" value="F:peptide-methionine (R)-S-oxide reductase activity"/>
    <property type="evidence" value="ECO:0007669"/>
    <property type="project" value="UniProtKB-EC"/>
</dbReference>
<dbReference type="GO" id="GO:0030091">
    <property type="term" value="P:protein repair"/>
    <property type="evidence" value="ECO:0007669"/>
    <property type="project" value="InterPro"/>
</dbReference>
<dbReference type="PANTHER" id="PTHR46081:SF8">
    <property type="entry name" value="PEPTIDE METHIONINE SULFOXIDE REDUCTASE 2"/>
    <property type="match status" value="1"/>
</dbReference>
<accession>A0A5J4Z4K3</accession>
<keyword evidence="8" id="KW-1185">Reference proteome</keyword>
<evidence type="ECO:0000256" key="4">
    <source>
        <dbReference type="ARBA" id="ARBA00023002"/>
    </source>
</evidence>
<keyword evidence="2 5" id="KW-0479">Metal-binding</keyword>
<evidence type="ECO:0000256" key="5">
    <source>
        <dbReference type="RuleBase" id="RU365044"/>
    </source>
</evidence>
<dbReference type="NCBIfam" id="TIGR00357">
    <property type="entry name" value="peptide-methionine (R)-S-oxide reductase MsrB"/>
    <property type="match status" value="1"/>
</dbReference>
<dbReference type="GO" id="GO:0046872">
    <property type="term" value="F:metal ion binding"/>
    <property type="evidence" value="ECO:0007669"/>
    <property type="project" value="UniProtKB-KW"/>
</dbReference>
<dbReference type="PROSITE" id="PS51790">
    <property type="entry name" value="MSRB"/>
    <property type="match status" value="1"/>
</dbReference>
<comment type="caution">
    <text evidence="7">The sequence shown here is derived from an EMBL/GenBank/DDBJ whole genome shotgun (WGS) entry which is preliminary data.</text>
</comment>
<organism evidence="7 8">
    <name type="scientific">Porphyridium purpureum</name>
    <name type="common">Red alga</name>
    <name type="synonym">Porphyridium cruentum</name>
    <dbReference type="NCBI Taxonomy" id="35688"/>
    <lineage>
        <taxon>Eukaryota</taxon>
        <taxon>Rhodophyta</taxon>
        <taxon>Bangiophyceae</taxon>
        <taxon>Porphyridiales</taxon>
        <taxon>Porphyridiaceae</taxon>
        <taxon>Porphyridium</taxon>
    </lineage>
</organism>
<evidence type="ECO:0000259" key="6">
    <source>
        <dbReference type="PROSITE" id="PS51790"/>
    </source>
</evidence>
<dbReference type="EMBL" id="VRMN01000001">
    <property type="protein sequence ID" value="KAA8498586.1"/>
    <property type="molecule type" value="Genomic_DNA"/>
</dbReference>
<sequence length="242" mass="26431">MIQIEQRNRGGESMQTAFASSCAGVRLACLRQGAHSVRVVPLGRAQRVTTRLAARTAVTLVGSRGFVRARPGMKNLKQLFMNQSSTSSAGDSALPAMLPKDVKDMTEQDWKSVLTKQEYAVLREKGTERPGTGEYNKFYPTEGHYVCAACSAPLYSAQAKFDSGCGWPAYDKCYVGAVKTEVDTSMGMRRVEIMCNTCGGHLGHVFENEGFTKTNERHCVNSVSVKYVKAKPEGDLAESKVV</sequence>
<dbReference type="SUPFAM" id="SSF51316">
    <property type="entry name" value="Mss4-like"/>
    <property type="match status" value="1"/>
</dbReference>
<feature type="domain" description="MsrB" evidence="6">
    <location>
        <begin position="107"/>
        <end position="230"/>
    </location>
</feature>
<protein>
    <recommendedName>
        <fullName evidence="5">Peptide-methionine (R)-S-oxide reductase</fullName>
        <ecNumber evidence="5">1.8.4.12</ecNumber>
    </recommendedName>
</protein>
<dbReference type="OrthoDB" id="44061at2759"/>
<proteinExistence type="inferred from homology"/>
<reference evidence="8" key="1">
    <citation type="journal article" date="2019" name="Nat. Commun.">
        <title>Expansion of phycobilisome linker gene families in mesophilic red algae.</title>
        <authorList>
            <person name="Lee J."/>
            <person name="Kim D."/>
            <person name="Bhattacharya D."/>
            <person name="Yoon H.S."/>
        </authorList>
    </citation>
    <scope>NUCLEOTIDE SEQUENCE [LARGE SCALE GENOMIC DNA]</scope>
    <source>
        <strain evidence="8">CCMP 1328</strain>
    </source>
</reference>
<dbReference type="Proteomes" id="UP000324585">
    <property type="component" value="Unassembled WGS sequence"/>
</dbReference>
<evidence type="ECO:0000256" key="2">
    <source>
        <dbReference type="ARBA" id="ARBA00022723"/>
    </source>
</evidence>
<dbReference type="GO" id="GO:0006979">
    <property type="term" value="P:response to oxidative stress"/>
    <property type="evidence" value="ECO:0007669"/>
    <property type="project" value="InterPro"/>
</dbReference>
<comment type="similarity">
    <text evidence="1 5">Belongs to the MsrB Met sulfoxide reductase family.</text>
</comment>
<dbReference type="InterPro" id="IPR028427">
    <property type="entry name" value="Met_Sox_Rdtase_MsrB"/>
</dbReference>
<gene>
    <name evidence="7" type="ORF">FVE85_6171</name>
</gene>
<evidence type="ECO:0000313" key="7">
    <source>
        <dbReference type="EMBL" id="KAA8498586.1"/>
    </source>
</evidence>
<comment type="cofactor">
    <cofactor evidence="5">
        <name>Zn(2+)</name>
        <dbReference type="ChEBI" id="CHEBI:29105"/>
    </cofactor>
    <text evidence="5">Binds 1 zinc ion per subunit.</text>
</comment>
<dbReference type="AlphaFoldDB" id="A0A5J4Z4K3"/>
<dbReference type="InterPro" id="IPR011057">
    <property type="entry name" value="Mss4-like_sf"/>
</dbReference>
<dbReference type="InterPro" id="IPR002579">
    <property type="entry name" value="Met_Sox_Rdtase_MsrB_dom"/>
</dbReference>
<evidence type="ECO:0000256" key="1">
    <source>
        <dbReference type="ARBA" id="ARBA00007174"/>
    </source>
</evidence>
<name>A0A5J4Z4K3_PORPP</name>
<keyword evidence="4 5" id="KW-0560">Oxidoreductase</keyword>
<evidence type="ECO:0000313" key="8">
    <source>
        <dbReference type="Proteomes" id="UP000324585"/>
    </source>
</evidence>
<comment type="catalytic activity">
    <reaction evidence="5">
        <text>L-methionyl-[protein] + [thioredoxin]-disulfide + H2O = L-methionyl-(R)-S-oxide-[protein] + [thioredoxin]-dithiol</text>
        <dbReference type="Rhea" id="RHEA:24164"/>
        <dbReference type="Rhea" id="RHEA-COMP:10698"/>
        <dbReference type="Rhea" id="RHEA-COMP:10700"/>
        <dbReference type="Rhea" id="RHEA-COMP:12313"/>
        <dbReference type="Rhea" id="RHEA-COMP:12314"/>
        <dbReference type="ChEBI" id="CHEBI:15377"/>
        <dbReference type="ChEBI" id="CHEBI:16044"/>
        <dbReference type="ChEBI" id="CHEBI:29950"/>
        <dbReference type="ChEBI" id="CHEBI:45764"/>
        <dbReference type="ChEBI" id="CHEBI:50058"/>
        <dbReference type="EC" id="1.8.4.12"/>
    </reaction>
</comment>
<dbReference type="Pfam" id="PF01641">
    <property type="entry name" value="SelR"/>
    <property type="match status" value="1"/>
</dbReference>
<dbReference type="PANTHER" id="PTHR46081">
    <property type="entry name" value="PEPTIDE METHIONINE SULFOXIDE REDUCTASE 2"/>
    <property type="match status" value="1"/>
</dbReference>
<keyword evidence="3 5" id="KW-0862">Zinc</keyword>
<evidence type="ECO:0000256" key="3">
    <source>
        <dbReference type="ARBA" id="ARBA00022833"/>
    </source>
</evidence>